<proteinExistence type="predicted"/>
<evidence type="ECO:0000313" key="2">
    <source>
        <dbReference type="Proteomes" id="UP001519921"/>
    </source>
</evidence>
<sequence length="129" mass="14309">MDDAFVIQLKNLAIQLGEAGIQYAIESLADWIIPKNTLTLNSDGGTEVVRTISFEDGTTFDIIIRLRQEMVIELLSKSSKLIYNSYVTEFSEEGNQCPNYEDNVSVQIKAHSPDKGGISLINGLIGINW</sequence>
<evidence type="ECO:0000313" key="1">
    <source>
        <dbReference type="EMBL" id="MBW6411362.1"/>
    </source>
</evidence>
<name>A0ABS7ARQ5_9CLOT</name>
<accession>A0ABS7ARQ5</accession>
<gene>
    <name evidence="1" type="ORF">KYD98_14820</name>
</gene>
<keyword evidence="2" id="KW-1185">Reference proteome</keyword>
<reference evidence="1 2" key="1">
    <citation type="submission" date="2021-07" db="EMBL/GenBank/DDBJ databases">
        <title>Clostridium weizhouense sp. nov., an anaerobic bacterium isolated from activated sludge of Petroleum wastewater.</title>
        <authorList>
            <person name="Li Q."/>
        </authorList>
    </citation>
    <scope>NUCLEOTIDE SEQUENCE [LARGE SCALE GENOMIC DNA]</scope>
    <source>
        <strain evidence="1 2">YB-6</strain>
    </source>
</reference>
<dbReference type="RefSeq" id="WP_219780830.1">
    <property type="nucleotide sequence ID" value="NZ_JAHXPT010000013.1"/>
</dbReference>
<comment type="caution">
    <text evidence="1">The sequence shown here is derived from an EMBL/GenBank/DDBJ whole genome shotgun (WGS) entry which is preliminary data.</text>
</comment>
<organism evidence="1 2">
    <name type="scientific">Clostridium weizhouense</name>
    <dbReference type="NCBI Taxonomy" id="2859781"/>
    <lineage>
        <taxon>Bacteria</taxon>
        <taxon>Bacillati</taxon>
        <taxon>Bacillota</taxon>
        <taxon>Clostridia</taxon>
        <taxon>Eubacteriales</taxon>
        <taxon>Clostridiaceae</taxon>
        <taxon>Clostridium</taxon>
    </lineage>
</organism>
<dbReference type="EMBL" id="JAHXPT010000013">
    <property type="protein sequence ID" value="MBW6411362.1"/>
    <property type="molecule type" value="Genomic_DNA"/>
</dbReference>
<dbReference type="Proteomes" id="UP001519921">
    <property type="component" value="Unassembled WGS sequence"/>
</dbReference>
<protein>
    <submittedName>
        <fullName evidence="1">Uncharacterized protein</fullName>
    </submittedName>
</protein>